<feature type="region of interest" description="Disordered" evidence="1">
    <location>
        <begin position="1"/>
        <end position="32"/>
    </location>
</feature>
<dbReference type="SUPFAM" id="SSF55166">
    <property type="entry name" value="Hedgehog/DD-peptidase"/>
    <property type="match status" value="1"/>
</dbReference>
<dbReference type="InterPro" id="IPR052179">
    <property type="entry name" value="DD-CPase-like"/>
</dbReference>
<protein>
    <submittedName>
        <fullName evidence="3">Peptidase M15</fullName>
    </submittedName>
</protein>
<feature type="domain" description="D-alanyl-D-alanine carboxypeptidase-like core" evidence="2">
    <location>
        <begin position="36"/>
        <end position="139"/>
    </location>
</feature>
<evidence type="ECO:0000313" key="3">
    <source>
        <dbReference type="EMBL" id="REJ05727.1"/>
    </source>
</evidence>
<name>A0A371NTS2_9MICO</name>
<dbReference type="OrthoDB" id="3293184at2"/>
<dbReference type="PANTHER" id="PTHR34385:SF1">
    <property type="entry name" value="PEPTIDOGLYCAN L-ALANYL-D-GLUTAMATE ENDOPEPTIDASE CWLK"/>
    <property type="match status" value="1"/>
</dbReference>
<evidence type="ECO:0000259" key="2">
    <source>
        <dbReference type="Pfam" id="PF02557"/>
    </source>
</evidence>
<dbReference type="InterPro" id="IPR009045">
    <property type="entry name" value="Zn_M74/Hedgehog-like"/>
</dbReference>
<accession>A0A371NTS2</accession>
<dbReference type="Gene3D" id="3.30.1380.10">
    <property type="match status" value="1"/>
</dbReference>
<dbReference type="CDD" id="cd14846">
    <property type="entry name" value="Peptidase_M15_like"/>
    <property type="match status" value="1"/>
</dbReference>
<feature type="region of interest" description="Disordered" evidence="1">
    <location>
        <begin position="142"/>
        <end position="162"/>
    </location>
</feature>
<evidence type="ECO:0000256" key="1">
    <source>
        <dbReference type="SAM" id="MobiDB-lite"/>
    </source>
</evidence>
<gene>
    <name evidence="3" type="ORF">DY023_08720</name>
</gene>
<organism evidence="3 4">
    <name type="scientific">Microbacterium bovistercoris</name>
    <dbReference type="NCBI Taxonomy" id="2293570"/>
    <lineage>
        <taxon>Bacteria</taxon>
        <taxon>Bacillati</taxon>
        <taxon>Actinomycetota</taxon>
        <taxon>Actinomycetes</taxon>
        <taxon>Micrococcales</taxon>
        <taxon>Microbacteriaceae</taxon>
        <taxon>Microbacterium</taxon>
    </lineage>
</organism>
<evidence type="ECO:0000313" key="4">
    <source>
        <dbReference type="Proteomes" id="UP000262172"/>
    </source>
</evidence>
<dbReference type="PANTHER" id="PTHR34385">
    <property type="entry name" value="D-ALANYL-D-ALANINE CARBOXYPEPTIDASE"/>
    <property type="match status" value="1"/>
</dbReference>
<keyword evidence="4" id="KW-1185">Reference proteome</keyword>
<dbReference type="GO" id="GO:0008233">
    <property type="term" value="F:peptidase activity"/>
    <property type="evidence" value="ECO:0007669"/>
    <property type="project" value="InterPro"/>
</dbReference>
<dbReference type="EMBL" id="QUAB01000040">
    <property type="protein sequence ID" value="REJ05727.1"/>
    <property type="molecule type" value="Genomic_DNA"/>
</dbReference>
<dbReference type="GO" id="GO:0006508">
    <property type="term" value="P:proteolysis"/>
    <property type="evidence" value="ECO:0007669"/>
    <property type="project" value="InterPro"/>
</dbReference>
<reference evidence="3 4" key="1">
    <citation type="submission" date="2018-08" db="EMBL/GenBank/DDBJ databases">
        <title>Isolation, diversity and antifungal activity of Actinobacteria from cow dung.</title>
        <authorList>
            <person name="Ling L."/>
        </authorList>
    </citation>
    <scope>NUCLEOTIDE SEQUENCE [LARGE SCALE GENOMIC DNA]</scope>
    <source>
        <strain evidence="3 4">NEAU-LLE</strain>
    </source>
</reference>
<sequence>MPGGDPAPPAVATSAEPEIVDGPASPFDDGNPTVTKLDAGLLGALREAATAARRDGIEMVVNSGWRTPERQEQLLVEAISTYGSREAAAKWVAPADKSSHVHGEAVDIGDLEAAIWLGQNGAEFGLCQTYANEQWHFEYRESAPREGCPEAYPDPTYDPRLQ</sequence>
<comment type="caution">
    <text evidence="3">The sequence shown here is derived from an EMBL/GenBank/DDBJ whole genome shotgun (WGS) entry which is preliminary data.</text>
</comment>
<dbReference type="AlphaFoldDB" id="A0A371NTS2"/>
<dbReference type="Proteomes" id="UP000262172">
    <property type="component" value="Unassembled WGS sequence"/>
</dbReference>
<proteinExistence type="predicted"/>
<dbReference type="Pfam" id="PF02557">
    <property type="entry name" value="VanY"/>
    <property type="match status" value="1"/>
</dbReference>
<dbReference type="InterPro" id="IPR003709">
    <property type="entry name" value="VanY-like_core_dom"/>
</dbReference>